<dbReference type="CDD" id="cd17503">
    <property type="entry name" value="MFS_LmrB_MDR_like"/>
    <property type="match status" value="1"/>
</dbReference>
<proteinExistence type="inferred from homology"/>
<feature type="transmembrane region" description="Helical" evidence="8">
    <location>
        <begin position="24"/>
        <end position="45"/>
    </location>
</feature>
<feature type="transmembrane region" description="Helical" evidence="8">
    <location>
        <begin position="318"/>
        <end position="336"/>
    </location>
</feature>
<organism evidence="10 11">
    <name type="scientific">Brevibacillus choshinensis</name>
    <dbReference type="NCBI Taxonomy" id="54911"/>
    <lineage>
        <taxon>Bacteria</taxon>
        <taxon>Bacillati</taxon>
        <taxon>Bacillota</taxon>
        <taxon>Bacilli</taxon>
        <taxon>Bacillales</taxon>
        <taxon>Paenibacillaceae</taxon>
        <taxon>Brevibacillus</taxon>
    </lineage>
</organism>
<comment type="similarity">
    <text evidence="2">Belongs to the major facilitator superfamily. EmrB family.</text>
</comment>
<dbReference type="PANTHER" id="PTHR42718">
    <property type="entry name" value="MAJOR FACILITATOR SUPERFAMILY MULTIDRUG TRANSPORTER MFSC"/>
    <property type="match status" value="1"/>
</dbReference>
<dbReference type="InterPro" id="IPR020846">
    <property type="entry name" value="MFS_dom"/>
</dbReference>
<feature type="transmembrane region" description="Helical" evidence="8">
    <location>
        <begin position="409"/>
        <end position="434"/>
    </location>
</feature>
<accession>A0ABR5NEQ8</accession>
<protein>
    <submittedName>
        <fullName evidence="10">MFS transporter</fullName>
    </submittedName>
</protein>
<evidence type="ECO:0000313" key="11">
    <source>
        <dbReference type="Proteomes" id="UP000051063"/>
    </source>
</evidence>
<dbReference type="SUPFAM" id="SSF103473">
    <property type="entry name" value="MFS general substrate transporter"/>
    <property type="match status" value="1"/>
</dbReference>
<evidence type="ECO:0000256" key="4">
    <source>
        <dbReference type="ARBA" id="ARBA00022475"/>
    </source>
</evidence>
<keyword evidence="5 8" id="KW-0812">Transmembrane</keyword>
<evidence type="ECO:0000256" key="6">
    <source>
        <dbReference type="ARBA" id="ARBA00022989"/>
    </source>
</evidence>
<keyword evidence="3" id="KW-0813">Transport</keyword>
<feature type="transmembrane region" description="Helical" evidence="8">
    <location>
        <begin position="179"/>
        <end position="198"/>
    </location>
</feature>
<dbReference type="Proteomes" id="UP000051063">
    <property type="component" value="Unassembled WGS sequence"/>
</dbReference>
<feature type="transmembrane region" description="Helical" evidence="8">
    <location>
        <begin position="152"/>
        <end position="173"/>
    </location>
</feature>
<dbReference type="Gene3D" id="1.20.1250.20">
    <property type="entry name" value="MFS general substrate transporter like domains"/>
    <property type="match status" value="1"/>
</dbReference>
<reference evidence="10 11" key="1">
    <citation type="submission" date="2015-09" db="EMBL/GenBank/DDBJ databases">
        <title>Genome sequencing project for genomic taxonomy and phylogenomics of Bacillus-like bacteria.</title>
        <authorList>
            <person name="Liu B."/>
            <person name="Wang J."/>
            <person name="Zhu Y."/>
            <person name="Liu G."/>
            <person name="Chen Q."/>
            <person name="Chen Z."/>
            <person name="Lan J."/>
            <person name="Che J."/>
            <person name="Ge C."/>
            <person name="Shi H."/>
            <person name="Pan Z."/>
            <person name="Liu X."/>
        </authorList>
    </citation>
    <scope>NUCLEOTIDE SEQUENCE [LARGE SCALE GENOMIC DNA]</scope>
    <source>
        <strain evidence="10 11">DSM 8552</strain>
    </source>
</reference>
<dbReference type="PANTHER" id="PTHR42718:SF9">
    <property type="entry name" value="MAJOR FACILITATOR SUPERFAMILY MULTIDRUG TRANSPORTER MFSC"/>
    <property type="match status" value="1"/>
</dbReference>
<name>A0ABR5NEQ8_BRECH</name>
<keyword evidence="6 8" id="KW-1133">Transmembrane helix</keyword>
<dbReference type="PROSITE" id="PS50850">
    <property type="entry name" value="MFS"/>
    <property type="match status" value="1"/>
</dbReference>
<dbReference type="EMBL" id="LJJB01000007">
    <property type="protein sequence ID" value="KQL50032.1"/>
    <property type="molecule type" value="Genomic_DNA"/>
</dbReference>
<keyword evidence="7 8" id="KW-0472">Membrane</keyword>
<feature type="transmembrane region" description="Helical" evidence="8">
    <location>
        <begin position="65"/>
        <end position="84"/>
    </location>
</feature>
<feature type="transmembrane region" description="Helical" evidence="8">
    <location>
        <begin position="244"/>
        <end position="265"/>
    </location>
</feature>
<feature type="domain" description="Major facilitator superfamily (MFS) profile" evidence="9">
    <location>
        <begin position="27"/>
        <end position="482"/>
    </location>
</feature>
<comment type="caution">
    <text evidence="10">The sequence shown here is derived from an EMBL/GenBank/DDBJ whole genome shotgun (WGS) entry which is preliminary data.</text>
</comment>
<evidence type="ECO:0000256" key="5">
    <source>
        <dbReference type="ARBA" id="ARBA00022692"/>
    </source>
</evidence>
<feature type="transmembrane region" description="Helical" evidence="8">
    <location>
        <begin position="118"/>
        <end position="140"/>
    </location>
</feature>
<dbReference type="NCBIfam" id="TIGR00711">
    <property type="entry name" value="efflux_EmrB"/>
    <property type="match status" value="1"/>
</dbReference>
<evidence type="ECO:0000256" key="1">
    <source>
        <dbReference type="ARBA" id="ARBA00004651"/>
    </source>
</evidence>
<evidence type="ECO:0000259" key="9">
    <source>
        <dbReference type="PROSITE" id="PS50850"/>
    </source>
</evidence>
<evidence type="ECO:0000256" key="7">
    <source>
        <dbReference type="ARBA" id="ARBA00023136"/>
    </source>
</evidence>
<evidence type="ECO:0000313" key="10">
    <source>
        <dbReference type="EMBL" id="KQL50032.1"/>
    </source>
</evidence>
<feature type="transmembrane region" description="Helical" evidence="8">
    <location>
        <begin position="454"/>
        <end position="477"/>
    </location>
</feature>
<feature type="transmembrane region" description="Helical" evidence="8">
    <location>
        <begin position="348"/>
        <end position="367"/>
    </location>
</feature>
<dbReference type="InterPro" id="IPR036259">
    <property type="entry name" value="MFS_trans_sf"/>
</dbReference>
<evidence type="ECO:0000256" key="3">
    <source>
        <dbReference type="ARBA" id="ARBA00022448"/>
    </source>
</evidence>
<dbReference type="Gene3D" id="1.20.1720.10">
    <property type="entry name" value="Multidrug resistance protein D"/>
    <property type="match status" value="1"/>
</dbReference>
<keyword evidence="4" id="KW-1003">Cell membrane</keyword>
<feature type="transmembrane region" description="Helical" evidence="8">
    <location>
        <begin position="219"/>
        <end position="238"/>
    </location>
</feature>
<feature type="transmembrane region" description="Helical" evidence="8">
    <location>
        <begin position="286"/>
        <end position="306"/>
    </location>
</feature>
<evidence type="ECO:0000256" key="2">
    <source>
        <dbReference type="ARBA" id="ARBA00008537"/>
    </source>
</evidence>
<comment type="subcellular location">
    <subcellularLocation>
        <location evidence="1">Cell membrane</location>
        <topology evidence="1">Multi-pass membrane protein</topology>
    </subcellularLocation>
</comment>
<sequence>MLKKSTSAATSNVSAAVPANRKSFIYALIAIIPGMMMVMLDSTAMNVAITSLTQDFQASFETLQWVINGYMLAMAVTVPLSGWFSDRIGAGRAYLTMVLLFIFGSLLCSLAQNAGHLIAFRIVQGLGGGMIQPIGMAMIYRLAPQDKKGQIMGMLGIPMLIAPATGPILSGWLLESMGWQWIFLINLPIGSLAVWLGLRHLCKHDHLQKTHNKQQPFDRLGALLAPAAFVLLTLSINQQSSSNWEYLVMGLTGVLLLIWLCFHELRHEYPILELRAFRAYRFRRGMIVSSIQYAALNGSLVYIPLFLQKYRSFSPFDAGLIMSMLAITSGLLMPVGGKIYDRFGIRPLACSGLGTIAVALLLLSWISDTTHHLQIAGIVGLLGIGMGLCMMSLNTYMLQSAPASMISRITPLTAAGSNLIIPVAIACLNNFLAIRTFSLTVNVYKDNPVAAEMAAYSDTFLLAACIALGGAFFSLLLNPPQAPSK</sequence>
<dbReference type="InterPro" id="IPR011701">
    <property type="entry name" value="MFS"/>
</dbReference>
<dbReference type="InterPro" id="IPR004638">
    <property type="entry name" value="EmrB-like"/>
</dbReference>
<feature type="transmembrane region" description="Helical" evidence="8">
    <location>
        <begin position="373"/>
        <end position="397"/>
    </location>
</feature>
<keyword evidence="11" id="KW-1185">Reference proteome</keyword>
<dbReference type="RefSeq" id="WP_055744371.1">
    <property type="nucleotide sequence ID" value="NZ_LJJB01000007.1"/>
</dbReference>
<evidence type="ECO:0000256" key="8">
    <source>
        <dbReference type="SAM" id="Phobius"/>
    </source>
</evidence>
<gene>
    <name evidence="10" type="ORF">AN963_10295</name>
</gene>
<feature type="transmembrane region" description="Helical" evidence="8">
    <location>
        <begin position="93"/>
        <end position="112"/>
    </location>
</feature>
<dbReference type="Pfam" id="PF07690">
    <property type="entry name" value="MFS_1"/>
    <property type="match status" value="1"/>
</dbReference>